<proteinExistence type="inferred from homology"/>
<gene>
    <name evidence="10" type="ORF">MNBD_NITROSPIRAE02-1227</name>
</gene>
<evidence type="ECO:0000256" key="6">
    <source>
        <dbReference type="ARBA" id="ARBA00022490"/>
    </source>
</evidence>
<name>A0A3B1D7A0_9ZZZZ</name>
<dbReference type="InterPro" id="IPR013785">
    <property type="entry name" value="Aldolase_TIM"/>
</dbReference>
<dbReference type="InterPro" id="IPR006062">
    <property type="entry name" value="His_biosynth"/>
</dbReference>
<dbReference type="InterPro" id="IPR044524">
    <property type="entry name" value="Isoase_HisA-like"/>
</dbReference>
<evidence type="ECO:0000256" key="8">
    <source>
        <dbReference type="ARBA" id="ARBA00023102"/>
    </source>
</evidence>
<accession>A0A3B1D7A0</accession>
<dbReference type="Pfam" id="PF00977">
    <property type="entry name" value="His_biosynth"/>
    <property type="match status" value="1"/>
</dbReference>
<dbReference type="PANTHER" id="PTHR43090">
    <property type="entry name" value="1-(5-PHOSPHORIBOSYL)-5-[(5-PHOSPHORIBOSYLAMINO)METHYLIDENEAMINO] IMIDAZOLE-4-CARBOXAMIDE ISOMERASE"/>
    <property type="match status" value="1"/>
</dbReference>
<dbReference type="EMBL" id="UOGH01000052">
    <property type="protein sequence ID" value="VAX27615.1"/>
    <property type="molecule type" value="Genomic_DNA"/>
</dbReference>
<reference evidence="10" key="1">
    <citation type="submission" date="2018-06" db="EMBL/GenBank/DDBJ databases">
        <authorList>
            <person name="Zhirakovskaya E."/>
        </authorList>
    </citation>
    <scope>NUCLEOTIDE SEQUENCE</scope>
</reference>
<comment type="pathway">
    <text evidence="3">Amino-acid biosynthesis; L-histidine biosynthesis; L-histidine from 5-phospho-alpha-D-ribose 1-diphosphate: step 4/9.</text>
</comment>
<evidence type="ECO:0000256" key="9">
    <source>
        <dbReference type="ARBA" id="ARBA00023235"/>
    </source>
</evidence>
<keyword evidence="7" id="KW-0028">Amino-acid biosynthesis</keyword>
<evidence type="ECO:0000256" key="2">
    <source>
        <dbReference type="ARBA" id="ARBA00004496"/>
    </source>
</evidence>
<evidence type="ECO:0000256" key="7">
    <source>
        <dbReference type="ARBA" id="ARBA00022605"/>
    </source>
</evidence>
<sequence length="243" mass="26285">MIIIPAIDLKNGECVRLLQGKKEMVTSYSKDPVAVAERWVEEGATLIHIVDLDGAFSGTQKNLESIKNIRKTIDVSLEVGGGIRDMDRIEELLSIGIDRVILGTSAVKNPELVKNASGKYPGRILVGIDARNGKVAVKGWEEITEIDAMEFALKVQELGAAGIIYTDISRDGMLTGPDIEETRAMTEVLEIPVIASGGISSLDDIKKLMDIRELWGAITGKALYTGKVSLSEAIRLAGNNSQH</sequence>
<dbReference type="GO" id="GO:0005737">
    <property type="term" value="C:cytoplasm"/>
    <property type="evidence" value="ECO:0007669"/>
    <property type="project" value="UniProtKB-SubCell"/>
</dbReference>
<dbReference type="NCBIfam" id="NF010112">
    <property type="entry name" value="PRK13585.1"/>
    <property type="match status" value="1"/>
</dbReference>
<dbReference type="GO" id="GO:0000162">
    <property type="term" value="P:L-tryptophan biosynthetic process"/>
    <property type="evidence" value="ECO:0007669"/>
    <property type="project" value="TreeGrafter"/>
</dbReference>
<evidence type="ECO:0000256" key="5">
    <source>
        <dbReference type="ARBA" id="ARBA00012550"/>
    </source>
</evidence>
<organism evidence="10">
    <name type="scientific">hydrothermal vent metagenome</name>
    <dbReference type="NCBI Taxonomy" id="652676"/>
    <lineage>
        <taxon>unclassified sequences</taxon>
        <taxon>metagenomes</taxon>
        <taxon>ecological metagenomes</taxon>
    </lineage>
</organism>
<evidence type="ECO:0000256" key="4">
    <source>
        <dbReference type="ARBA" id="ARBA00009667"/>
    </source>
</evidence>
<dbReference type="Gene3D" id="3.20.20.70">
    <property type="entry name" value="Aldolase class I"/>
    <property type="match status" value="1"/>
</dbReference>
<keyword evidence="9 10" id="KW-0413">Isomerase</keyword>
<dbReference type="CDD" id="cd04732">
    <property type="entry name" value="HisA"/>
    <property type="match status" value="1"/>
</dbReference>
<evidence type="ECO:0000256" key="1">
    <source>
        <dbReference type="ARBA" id="ARBA00000901"/>
    </source>
</evidence>
<dbReference type="GO" id="GO:0000105">
    <property type="term" value="P:L-histidine biosynthetic process"/>
    <property type="evidence" value="ECO:0007669"/>
    <property type="project" value="UniProtKB-UniPathway"/>
</dbReference>
<dbReference type="HAMAP" id="MF_01014">
    <property type="entry name" value="HisA"/>
    <property type="match status" value="1"/>
</dbReference>
<dbReference type="PANTHER" id="PTHR43090:SF2">
    <property type="entry name" value="1-(5-PHOSPHORIBOSYL)-5-[(5-PHOSPHORIBOSYLAMINO)METHYLIDENEAMINO] IMIDAZOLE-4-CARBOXAMIDE ISOMERASE"/>
    <property type="match status" value="1"/>
</dbReference>
<comment type="subcellular location">
    <subcellularLocation>
        <location evidence="2">Cytoplasm</location>
    </subcellularLocation>
</comment>
<dbReference type="SUPFAM" id="SSF51366">
    <property type="entry name" value="Ribulose-phoshate binding barrel"/>
    <property type="match status" value="1"/>
</dbReference>
<keyword evidence="8" id="KW-0368">Histidine biosynthesis</keyword>
<dbReference type="InterPro" id="IPR023016">
    <property type="entry name" value="HisA/PriA"/>
</dbReference>
<protein>
    <recommendedName>
        <fullName evidence="5">1-(5-phosphoribosyl)-5-[(5-phosphoribosylamino)methylideneamino]imidazole-4-carboxamideisomerase</fullName>
        <ecNumber evidence="5">5.3.1.16</ecNumber>
    </recommendedName>
</protein>
<comment type="similarity">
    <text evidence="4">Belongs to the HisA/HisF family.</text>
</comment>
<dbReference type="InterPro" id="IPR006063">
    <property type="entry name" value="HisA_bact_arch"/>
</dbReference>
<dbReference type="EC" id="5.3.1.16" evidence="5"/>
<dbReference type="AlphaFoldDB" id="A0A3B1D7A0"/>
<dbReference type="InterPro" id="IPR011060">
    <property type="entry name" value="RibuloseP-bd_barrel"/>
</dbReference>
<dbReference type="NCBIfam" id="TIGR00007">
    <property type="entry name" value="1-(5-phosphoribosyl)-5-[(5-phosphoribosylamino)methylideneamino]imidazole-4-carboxamide isomerase"/>
    <property type="match status" value="1"/>
</dbReference>
<dbReference type="GO" id="GO:0003949">
    <property type="term" value="F:1-(5-phosphoribosyl)-5-[(5-phosphoribosylamino)methylideneamino]imidazole-4-carboxamide isomerase activity"/>
    <property type="evidence" value="ECO:0007669"/>
    <property type="project" value="UniProtKB-EC"/>
</dbReference>
<evidence type="ECO:0000256" key="3">
    <source>
        <dbReference type="ARBA" id="ARBA00005133"/>
    </source>
</evidence>
<dbReference type="UniPathway" id="UPA00031">
    <property type="reaction ID" value="UER00009"/>
</dbReference>
<evidence type="ECO:0000313" key="10">
    <source>
        <dbReference type="EMBL" id="VAX27615.1"/>
    </source>
</evidence>
<comment type="catalytic activity">
    <reaction evidence="1">
        <text>1-(5-phospho-beta-D-ribosyl)-5-[(5-phospho-beta-D-ribosylamino)methylideneamino]imidazole-4-carboxamide = 5-[(5-phospho-1-deoxy-D-ribulos-1-ylimino)methylamino]-1-(5-phospho-beta-D-ribosyl)imidazole-4-carboxamide</text>
        <dbReference type="Rhea" id="RHEA:15469"/>
        <dbReference type="ChEBI" id="CHEBI:58435"/>
        <dbReference type="ChEBI" id="CHEBI:58525"/>
        <dbReference type="EC" id="5.3.1.16"/>
    </reaction>
</comment>
<keyword evidence="6" id="KW-0963">Cytoplasm</keyword>
<dbReference type="FunFam" id="3.20.20.70:FF:000009">
    <property type="entry name" value="1-(5-phosphoribosyl)-5-[(5-phosphoribosylamino)methylideneamino] imidazole-4-carboxamide isomerase"/>
    <property type="match status" value="1"/>
</dbReference>